<sequence>MSRPILRLLLACTLLLPIAFPGEASGRSVQARIAKVRTAVASLEGVRVTLDWPADAAQGRLRLQAERVDAPELGYRFRDVAWQCPLSHEGNRWFCEGELRSGRGPSMRLALDLDDARTDARLTQGRSTMAVHRDIAAPDLTRIDLARVPLAWAQALLGKAWADGRLKAGTLDGQLTIAAPANAPLRVTGPLRLTGGGFDTADGTIAGENLGANLAIDAAFGVETQVSIDGALHGGDLLFGNAYLALQQRRIGLGLVATSTPQGAWRVPQWHWDDSGVVTAQGSAALGSDASLRSLDVRARSLDLARLRDGYLTGFLGLAGLADLQLRGAADLTLRMDEGELHRVDFVPHAVDIDDPQGRFDFAGLEGDVRFSSDTEVDSALRWNGGKLHGLDFGAAELPFASIDGELRLRQGMSMPMLGGNVTIDHFHLRPPSGGQGLDIRFGLELDKLDIAQLAKALDWPAFTGELTGLIPEARYADDRLDFEGGLSVQLFGGTVQVSSLAMERPFGVAPTLSSDIAFEDIDLESLTGVLGFGTITGKLDGRFDRLRLVDWQPVAFDAQLHTDRDAARRDGVRQRISQRAVQDLSSVSDASFVTSLQSQLLGLFDDFGYRRIGLSCRLGEEICLMDGLGSAGNGFIIVEGSGLPRLSVVGFNRRVDWPTLMERLEAASTGDLKPVFE</sequence>
<evidence type="ECO:0000313" key="3">
    <source>
        <dbReference type="Proteomes" id="UP001501083"/>
    </source>
</evidence>
<keyword evidence="1" id="KW-0732">Signal</keyword>
<comment type="caution">
    <text evidence="2">The sequence shown here is derived from an EMBL/GenBank/DDBJ whole genome shotgun (WGS) entry which is preliminary data.</text>
</comment>
<reference evidence="3" key="1">
    <citation type="journal article" date="2019" name="Int. J. Syst. Evol. Microbiol.">
        <title>The Global Catalogue of Microorganisms (GCM) 10K type strain sequencing project: providing services to taxonomists for standard genome sequencing and annotation.</title>
        <authorList>
            <consortium name="The Broad Institute Genomics Platform"/>
            <consortium name="The Broad Institute Genome Sequencing Center for Infectious Disease"/>
            <person name="Wu L."/>
            <person name="Ma J."/>
        </authorList>
    </citation>
    <scope>NUCLEOTIDE SEQUENCE [LARGE SCALE GENOMIC DNA]</scope>
    <source>
        <strain evidence="3">JCM 19212</strain>
    </source>
</reference>
<organism evidence="2 3">
    <name type="scientific">Lysobacter panacisoli</name>
    <dbReference type="NCBI Taxonomy" id="1255263"/>
    <lineage>
        <taxon>Bacteria</taxon>
        <taxon>Pseudomonadati</taxon>
        <taxon>Pseudomonadota</taxon>
        <taxon>Gammaproteobacteria</taxon>
        <taxon>Lysobacterales</taxon>
        <taxon>Lysobacteraceae</taxon>
        <taxon>Lysobacter</taxon>
    </lineage>
</organism>
<evidence type="ECO:0000313" key="2">
    <source>
        <dbReference type="EMBL" id="GAA5079489.1"/>
    </source>
</evidence>
<proteinExistence type="predicted"/>
<evidence type="ECO:0000256" key="1">
    <source>
        <dbReference type="SAM" id="SignalP"/>
    </source>
</evidence>
<gene>
    <name evidence="2" type="ORF">GCM10025759_27650</name>
</gene>
<name>A0ABP9LMF0_9GAMM</name>
<keyword evidence="3" id="KW-1185">Reference proteome</keyword>
<feature type="chain" id="PRO_5047085070" description="Dicarboxylate transport domain-containing protein" evidence="1">
    <location>
        <begin position="25"/>
        <end position="678"/>
    </location>
</feature>
<accession>A0ABP9LMF0</accession>
<protein>
    <recommendedName>
        <fullName evidence="4">Dicarboxylate transport domain-containing protein</fullName>
    </recommendedName>
</protein>
<evidence type="ECO:0008006" key="4">
    <source>
        <dbReference type="Google" id="ProtNLM"/>
    </source>
</evidence>
<feature type="signal peptide" evidence="1">
    <location>
        <begin position="1"/>
        <end position="24"/>
    </location>
</feature>
<dbReference type="RefSeq" id="WP_158982032.1">
    <property type="nucleotide sequence ID" value="NZ_BAABKY010000004.1"/>
</dbReference>
<dbReference type="EMBL" id="BAABKY010000004">
    <property type="protein sequence ID" value="GAA5079489.1"/>
    <property type="molecule type" value="Genomic_DNA"/>
</dbReference>
<dbReference type="Proteomes" id="UP001501083">
    <property type="component" value="Unassembled WGS sequence"/>
</dbReference>